<dbReference type="Proteomes" id="UP000199413">
    <property type="component" value="Unassembled WGS sequence"/>
</dbReference>
<proteinExistence type="predicted"/>
<organism evidence="1 2">
    <name type="scientific">Micromonospora rhizosphaerae</name>
    <dbReference type="NCBI Taxonomy" id="568872"/>
    <lineage>
        <taxon>Bacteria</taxon>
        <taxon>Bacillati</taxon>
        <taxon>Actinomycetota</taxon>
        <taxon>Actinomycetes</taxon>
        <taxon>Micromonosporales</taxon>
        <taxon>Micromonosporaceae</taxon>
        <taxon>Micromonospora</taxon>
    </lineage>
</organism>
<protein>
    <submittedName>
        <fullName evidence="1">Carbohydrate ABC transporter substrate-binding protein, CUT1 family</fullName>
    </submittedName>
</protein>
<dbReference type="Gene3D" id="3.40.190.10">
    <property type="entry name" value="Periplasmic binding protein-like II"/>
    <property type="match status" value="1"/>
</dbReference>
<dbReference type="STRING" id="568872.GA0070624_3359"/>
<dbReference type="EMBL" id="FMHV01000002">
    <property type="protein sequence ID" value="SCL26713.1"/>
    <property type="molecule type" value="Genomic_DNA"/>
</dbReference>
<dbReference type="InterPro" id="IPR006059">
    <property type="entry name" value="SBP"/>
</dbReference>
<evidence type="ECO:0000313" key="2">
    <source>
        <dbReference type="Proteomes" id="UP000199413"/>
    </source>
</evidence>
<dbReference type="InterPro" id="IPR050490">
    <property type="entry name" value="Bact_solute-bd_prot1"/>
</dbReference>
<reference evidence="2" key="1">
    <citation type="submission" date="2016-06" db="EMBL/GenBank/DDBJ databases">
        <authorList>
            <person name="Varghese N."/>
            <person name="Submissions Spin"/>
        </authorList>
    </citation>
    <scope>NUCLEOTIDE SEQUENCE [LARGE SCALE GENOMIC DNA]</scope>
    <source>
        <strain evidence="2">DSM 45431</strain>
    </source>
</reference>
<name>A0A1C6SB64_9ACTN</name>
<dbReference type="SUPFAM" id="SSF53850">
    <property type="entry name" value="Periplasmic binding protein-like II"/>
    <property type="match status" value="1"/>
</dbReference>
<dbReference type="AlphaFoldDB" id="A0A1C6SB64"/>
<accession>A0A1C6SB64</accession>
<dbReference type="Pfam" id="PF01547">
    <property type="entry name" value="SBP_bac_1"/>
    <property type="match status" value="1"/>
</dbReference>
<sequence length="398" mass="43262">MTAGATACGSKDGGSGSGSEVTMWVYPVIADEGQHRAFWDEKIKAFENQNNGVKVKVNIYPWANREQQLTAAIAAGKGPDAVYMIPDQLPKFYAQNALEPLDKYLSADAKSDYRESVTKSVTVDGHIVGAPMLMSVVPTLCNKKVFEAAGVTDYPKTWDDVLKLGPTFKAKGFDVLAIPYFDGINQAFYPLLWQAGGRTFSEDGKKVVFDDQAGVEAVTFMRKLVEGGFVEKATITQELKPEQTRFGQGKVACMYSEAPSTMIPLWGKENIVALPPLQNKAQATYGTVGSFSMLKGSKAKDATAKWLNYITSTEVMAAYDKASGYFAPRKSVPPQYADDPVLGKCEEMLNYASPGELHPKARDVQGVLRPLVQAAIIGQKTPEQAMQEAAKQANQLLG</sequence>
<dbReference type="PANTHER" id="PTHR43649">
    <property type="entry name" value="ARABINOSE-BINDING PROTEIN-RELATED"/>
    <property type="match status" value="1"/>
</dbReference>
<evidence type="ECO:0000313" key="1">
    <source>
        <dbReference type="EMBL" id="SCL26713.1"/>
    </source>
</evidence>
<keyword evidence="2" id="KW-1185">Reference proteome</keyword>
<gene>
    <name evidence="1" type="ORF">GA0070624_3359</name>
</gene>
<dbReference type="PANTHER" id="PTHR43649:SF12">
    <property type="entry name" value="DIACETYLCHITOBIOSE BINDING PROTEIN DASA"/>
    <property type="match status" value="1"/>
</dbReference>
<dbReference type="CDD" id="cd13585">
    <property type="entry name" value="PBP2_TMBP_like"/>
    <property type="match status" value="1"/>
</dbReference>